<accession>A0A226EKJ6</accession>
<dbReference type="InterPro" id="IPR000210">
    <property type="entry name" value="BTB/POZ_dom"/>
</dbReference>
<dbReference type="PANTHER" id="PTHR24412:SF475">
    <property type="entry name" value="KELCH-LIKE PROTEIN 17"/>
    <property type="match status" value="1"/>
</dbReference>
<dbReference type="PIRSF" id="PIRSF037037">
    <property type="entry name" value="Kelch-like_protein_gigaxonin"/>
    <property type="match status" value="1"/>
</dbReference>
<keyword evidence="3" id="KW-0880">Kelch repeat</keyword>
<dbReference type="SMART" id="SM00612">
    <property type="entry name" value="Kelch"/>
    <property type="match status" value="6"/>
</dbReference>
<evidence type="ECO:0000256" key="3">
    <source>
        <dbReference type="ARBA" id="ARBA00022441"/>
    </source>
</evidence>
<feature type="domain" description="BTB" evidence="9">
    <location>
        <begin position="91"/>
        <end position="158"/>
    </location>
</feature>
<keyword evidence="11" id="KW-1185">Reference proteome</keyword>
<keyword evidence="5" id="KW-0833">Ubl conjugation pathway</keyword>
<dbReference type="Gene3D" id="2.120.10.80">
    <property type="entry name" value="Kelch-type beta propeller"/>
    <property type="match status" value="2"/>
</dbReference>
<dbReference type="SUPFAM" id="SSF117281">
    <property type="entry name" value="Kelch motif"/>
    <property type="match status" value="2"/>
</dbReference>
<dbReference type="FunFam" id="1.25.40.420:FF:000001">
    <property type="entry name" value="Kelch-like family member 12"/>
    <property type="match status" value="1"/>
</dbReference>
<dbReference type="SUPFAM" id="SSF54695">
    <property type="entry name" value="POZ domain"/>
    <property type="match status" value="1"/>
</dbReference>
<dbReference type="InterPro" id="IPR006652">
    <property type="entry name" value="Kelch_1"/>
</dbReference>
<dbReference type="STRING" id="158441.A0A226EKJ6"/>
<reference evidence="10 11" key="1">
    <citation type="submission" date="2015-12" db="EMBL/GenBank/DDBJ databases">
        <title>The genome of Folsomia candida.</title>
        <authorList>
            <person name="Faddeeva A."/>
            <person name="Derks M.F."/>
            <person name="Anvar Y."/>
            <person name="Smit S."/>
            <person name="Van Straalen N."/>
            <person name="Roelofs D."/>
        </authorList>
    </citation>
    <scope>NUCLEOTIDE SEQUENCE [LARGE SCALE GENOMIC DNA]</scope>
    <source>
        <strain evidence="10 11">VU population</strain>
        <tissue evidence="10">Whole body</tissue>
    </source>
</reference>
<dbReference type="EMBL" id="LNIX01000003">
    <property type="protein sequence ID" value="OXA57637.1"/>
    <property type="molecule type" value="Genomic_DNA"/>
</dbReference>
<dbReference type="Pfam" id="PF00651">
    <property type="entry name" value="BTB"/>
    <property type="match status" value="1"/>
</dbReference>
<dbReference type="PANTHER" id="PTHR24412">
    <property type="entry name" value="KELCH PROTEIN"/>
    <property type="match status" value="1"/>
</dbReference>
<dbReference type="FunFam" id="3.30.710.10:FF:000001">
    <property type="entry name" value="Kelch-like family member 20"/>
    <property type="match status" value="1"/>
</dbReference>
<dbReference type="AlphaFoldDB" id="A0A226EKJ6"/>
<feature type="region of interest" description="Disordered" evidence="8">
    <location>
        <begin position="1"/>
        <end position="23"/>
    </location>
</feature>
<evidence type="ECO:0000256" key="7">
    <source>
        <dbReference type="ARBA" id="ARBA00043912"/>
    </source>
</evidence>
<dbReference type="Gene3D" id="1.25.40.420">
    <property type="match status" value="1"/>
</dbReference>
<dbReference type="InterPro" id="IPR015915">
    <property type="entry name" value="Kelch-typ_b-propeller"/>
</dbReference>
<dbReference type="Pfam" id="PF07707">
    <property type="entry name" value="BACK"/>
    <property type="match status" value="1"/>
</dbReference>
<protein>
    <recommendedName>
        <fullName evidence="2">Kelch-like protein diablo</fullName>
    </recommendedName>
</protein>
<dbReference type="OrthoDB" id="45365at2759"/>
<evidence type="ECO:0000256" key="2">
    <source>
        <dbReference type="ARBA" id="ARBA00013699"/>
    </source>
</evidence>
<keyword evidence="6" id="KW-0009">Actin-binding</keyword>
<dbReference type="OMA" id="RRNCWEP"/>
<dbReference type="Pfam" id="PF01344">
    <property type="entry name" value="Kelch_1"/>
    <property type="match status" value="5"/>
</dbReference>
<dbReference type="SMART" id="SM00225">
    <property type="entry name" value="BTB"/>
    <property type="match status" value="1"/>
</dbReference>
<comment type="function">
    <text evidence="7">Probable substrate-specific adapter of an E3 ubiquitin-protein ligase complex which mediates the ubiquitination and subsequent proteasomal degradation of target proteins. May have a role in synapse differentiation and growth.</text>
</comment>
<keyword evidence="4" id="KW-0677">Repeat</keyword>
<dbReference type="GO" id="GO:0003779">
    <property type="term" value="F:actin binding"/>
    <property type="evidence" value="ECO:0007669"/>
    <property type="project" value="UniProtKB-KW"/>
</dbReference>
<organism evidence="10 11">
    <name type="scientific">Folsomia candida</name>
    <name type="common">Springtail</name>
    <dbReference type="NCBI Taxonomy" id="158441"/>
    <lineage>
        <taxon>Eukaryota</taxon>
        <taxon>Metazoa</taxon>
        <taxon>Ecdysozoa</taxon>
        <taxon>Arthropoda</taxon>
        <taxon>Hexapoda</taxon>
        <taxon>Collembola</taxon>
        <taxon>Entomobryomorpha</taxon>
        <taxon>Isotomoidea</taxon>
        <taxon>Isotomidae</taxon>
        <taxon>Proisotominae</taxon>
        <taxon>Folsomia</taxon>
    </lineage>
</organism>
<evidence type="ECO:0000313" key="11">
    <source>
        <dbReference type="Proteomes" id="UP000198287"/>
    </source>
</evidence>
<dbReference type="PROSITE" id="PS50097">
    <property type="entry name" value="BTB"/>
    <property type="match status" value="1"/>
</dbReference>
<dbReference type="InterPro" id="IPR011333">
    <property type="entry name" value="SKP1/BTB/POZ_sf"/>
</dbReference>
<dbReference type="InterPro" id="IPR011705">
    <property type="entry name" value="BACK"/>
</dbReference>
<dbReference type="SMART" id="SM00875">
    <property type="entry name" value="BACK"/>
    <property type="match status" value="1"/>
</dbReference>
<comment type="pathway">
    <text evidence="1">Protein modification; protein ubiquitination.</text>
</comment>
<evidence type="ECO:0000256" key="1">
    <source>
        <dbReference type="ARBA" id="ARBA00004906"/>
    </source>
</evidence>
<proteinExistence type="predicted"/>
<evidence type="ECO:0000256" key="8">
    <source>
        <dbReference type="SAM" id="MobiDB-lite"/>
    </source>
</evidence>
<dbReference type="GO" id="GO:0016567">
    <property type="term" value="P:protein ubiquitination"/>
    <property type="evidence" value="ECO:0007669"/>
    <property type="project" value="UniProtKB-UniPathway"/>
</dbReference>
<gene>
    <name evidence="10" type="ORF">Fcan01_07952</name>
</gene>
<name>A0A226EKJ6_FOLCA</name>
<sequence>MGLETTDVERKSATLPHTPGRLSLKLPVKDRDARATLYHSVGTPSSPTSTSTTGLLVTTDSMSTPFTHRNPSHANDAFSALNQMRANNELCDVSIVVANVSILAHKAVLAASSPYFHCMFNDDMAEKNQTTVTIHEIEPDAMQQLVEYSYVGSMIITEDNVQALLPASSLLQMSMVREACCKFLLRQLHPSNCLGIRNFADAHACKELQTKSHHFVLQNFPDVMNTEEFVLLPLEEVEELLGSGRLNVPSEETTYEAAMAWVKHDIENRRQFLSRLLSKVRLPLLGRKFLMTSVDSEELIKGDPGCKELLLEAMRYHLLPEQRASLSSDRTQERKPDGIRPYIFAIGGGSLFAIHSESECYNPRTDRWSSVSPLLTRRSRCGVAGEGKFIFAVGGYDGTSDLSSGECWNSRLNKWSPIASMGTRRSCLGMCTLNGIIYVAAGYDGVSVLQSCERYDPLTGIWSCCPALSQRRRYCKLAAMDNSIWAVGGVDSSATLGNVERLDPREGKWQSVPALSQRRSSTGLASLDGHLYCVGGSDGSSILSSCEKFDPRKLRWETVASMHSRRSTHELVAVDGNLYAIGGNDGSSAALSTVERYDYRLNKWSLVSPMLTRRSSLGCAVLDCLPMDRIIARPC</sequence>
<evidence type="ECO:0000313" key="10">
    <source>
        <dbReference type="EMBL" id="OXA57637.1"/>
    </source>
</evidence>
<dbReference type="Proteomes" id="UP000198287">
    <property type="component" value="Unassembled WGS sequence"/>
</dbReference>
<comment type="caution">
    <text evidence="10">The sequence shown here is derived from an EMBL/GenBank/DDBJ whole genome shotgun (WGS) entry which is preliminary data.</text>
</comment>
<evidence type="ECO:0000259" key="9">
    <source>
        <dbReference type="PROSITE" id="PS50097"/>
    </source>
</evidence>
<evidence type="ECO:0000256" key="5">
    <source>
        <dbReference type="ARBA" id="ARBA00022786"/>
    </source>
</evidence>
<evidence type="ECO:0000256" key="4">
    <source>
        <dbReference type="ARBA" id="ARBA00022737"/>
    </source>
</evidence>
<dbReference type="Gene3D" id="3.30.710.10">
    <property type="entry name" value="Potassium Channel Kv1.1, Chain A"/>
    <property type="match status" value="1"/>
</dbReference>
<dbReference type="UniPathway" id="UPA00143"/>
<evidence type="ECO:0000256" key="6">
    <source>
        <dbReference type="ARBA" id="ARBA00023203"/>
    </source>
</evidence>
<dbReference type="InterPro" id="IPR017096">
    <property type="entry name" value="BTB-kelch_protein"/>
</dbReference>